<dbReference type="STRING" id="1798364.A3G54_03250"/>
<dbReference type="AlphaFoldDB" id="A0A1F5Y058"/>
<sequence length="222" mass="24606">MKIFLLILLLVVLAGGGWYVYKNFLFPEPPAPVDEDVPKKLINAQERIIKLESNSELSKAVRNIGKLPRGSFEVVYFSENASGARHFLTPLEFSLAGSMHPPQKLLSLVINYNFGFSGGETKNYPFLIFEIGSIDEARAGIMGWEKNMPGELPGIFGGSENSGTVGEISFQDKVIKNQNARIFESGSTKVIYAFYNQKLLIITSSEEAFDAIISRYAVFPPN</sequence>
<organism evidence="1 2">
    <name type="scientific">Candidatus Giovannonibacteria bacterium RIFCSPLOWO2_12_FULL_44_15</name>
    <dbReference type="NCBI Taxonomy" id="1798364"/>
    <lineage>
        <taxon>Bacteria</taxon>
        <taxon>Candidatus Giovannoniibacteriota</taxon>
    </lineage>
</organism>
<evidence type="ECO:0000313" key="1">
    <source>
        <dbReference type="EMBL" id="OGF93575.1"/>
    </source>
</evidence>
<gene>
    <name evidence="1" type="ORF">A3G54_03250</name>
</gene>
<protein>
    <submittedName>
        <fullName evidence="1">Uncharacterized protein</fullName>
    </submittedName>
</protein>
<proteinExistence type="predicted"/>
<accession>A0A1F5Y058</accession>
<evidence type="ECO:0000313" key="2">
    <source>
        <dbReference type="Proteomes" id="UP000178894"/>
    </source>
</evidence>
<reference evidence="1 2" key="1">
    <citation type="journal article" date="2016" name="Nat. Commun.">
        <title>Thousands of microbial genomes shed light on interconnected biogeochemical processes in an aquifer system.</title>
        <authorList>
            <person name="Anantharaman K."/>
            <person name="Brown C.T."/>
            <person name="Hug L.A."/>
            <person name="Sharon I."/>
            <person name="Castelle C.J."/>
            <person name="Probst A.J."/>
            <person name="Thomas B.C."/>
            <person name="Singh A."/>
            <person name="Wilkins M.J."/>
            <person name="Karaoz U."/>
            <person name="Brodie E.L."/>
            <person name="Williams K.H."/>
            <person name="Hubbard S.S."/>
            <person name="Banfield J.F."/>
        </authorList>
    </citation>
    <scope>NUCLEOTIDE SEQUENCE [LARGE SCALE GENOMIC DNA]</scope>
</reference>
<dbReference type="EMBL" id="MFIQ01000012">
    <property type="protein sequence ID" value="OGF93575.1"/>
    <property type="molecule type" value="Genomic_DNA"/>
</dbReference>
<name>A0A1F5Y058_9BACT</name>
<dbReference type="Proteomes" id="UP000178894">
    <property type="component" value="Unassembled WGS sequence"/>
</dbReference>
<comment type="caution">
    <text evidence="1">The sequence shown here is derived from an EMBL/GenBank/DDBJ whole genome shotgun (WGS) entry which is preliminary data.</text>
</comment>